<dbReference type="PROSITE" id="PS50850">
    <property type="entry name" value="MFS"/>
    <property type="match status" value="1"/>
</dbReference>
<keyword evidence="3 4" id="KW-0472">Membrane</keyword>
<dbReference type="InterPro" id="IPR011701">
    <property type="entry name" value="MFS"/>
</dbReference>
<feature type="transmembrane region" description="Helical" evidence="4">
    <location>
        <begin position="165"/>
        <end position="182"/>
    </location>
</feature>
<dbReference type="PANTHER" id="PTHR23527:SF1">
    <property type="entry name" value="BLL3282 PROTEIN"/>
    <property type="match status" value="1"/>
</dbReference>
<feature type="transmembrane region" description="Helical" evidence="4">
    <location>
        <begin position="342"/>
        <end position="362"/>
    </location>
</feature>
<keyword evidence="2 4" id="KW-1133">Transmembrane helix</keyword>
<organism evidence="6 7">
    <name type="scientific">Plastoroseomonas hellenica</name>
    <dbReference type="NCBI Taxonomy" id="2687306"/>
    <lineage>
        <taxon>Bacteria</taxon>
        <taxon>Pseudomonadati</taxon>
        <taxon>Pseudomonadota</taxon>
        <taxon>Alphaproteobacteria</taxon>
        <taxon>Acetobacterales</taxon>
        <taxon>Acetobacteraceae</taxon>
        <taxon>Plastoroseomonas</taxon>
    </lineage>
</organism>
<feature type="transmembrane region" description="Helical" evidence="4">
    <location>
        <begin position="45"/>
        <end position="67"/>
    </location>
</feature>
<reference evidence="7" key="1">
    <citation type="journal article" date="2021" name="Syst. Appl. Microbiol.">
        <title>Roseomonas hellenica sp. nov., isolated from roots of wild-growing Alkanna tinctoria.</title>
        <authorList>
            <person name="Rat A."/>
            <person name="Naranjo H.D."/>
            <person name="Lebbe L."/>
            <person name="Cnockaert M."/>
            <person name="Krigas N."/>
            <person name="Grigoriadou K."/>
            <person name="Maloupa E."/>
            <person name="Willems A."/>
        </authorList>
    </citation>
    <scope>NUCLEOTIDE SEQUENCE [LARGE SCALE GENOMIC DNA]</scope>
    <source>
        <strain evidence="7">LMG 31523</strain>
    </source>
</reference>
<feature type="transmembrane region" description="Helical" evidence="4">
    <location>
        <begin position="246"/>
        <end position="265"/>
    </location>
</feature>
<comment type="caution">
    <text evidence="6">The sequence shown here is derived from an EMBL/GenBank/DDBJ whole genome shotgun (WGS) entry which is preliminary data.</text>
</comment>
<dbReference type="RefSeq" id="WP_211853328.1">
    <property type="nucleotide sequence ID" value="NZ_JAAGBB010000016.1"/>
</dbReference>
<protein>
    <submittedName>
        <fullName evidence="6">MFS transporter</fullName>
    </submittedName>
</protein>
<proteinExistence type="predicted"/>
<gene>
    <name evidence="6" type="ORF">GXW71_14985</name>
</gene>
<evidence type="ECO:0000259" key="5">
    <source>
        <dbReference type="PROSITE" id="PS50850"/>
    </source>
</evidence>
<evidence type="ECO:0000256" key="2">
    <source>
        <dbReference type="ARBA" id="ARBA00022989"/>
    </source>
</evidence>
<feature type="transmembrane region" description="Helical" evidence="4">
    <location>
        <begin position="277"/>
        <end position="296"/>
    </location>
</feature>
<dbReference type="SUPFAM" id="SSF103473">
    <property type="entry name" value="MFS general substrate transporter"/>
    <property type="match status" value="1"/>
</dbReference>
<dbReference type="InterPro" id="IPR052952">
    <property type="entry name" value="MFS-Transporter"/>
</dbReference>
<feature type="domain" description="Major facilitator superfamily (MFS) profile" evidence="5">
    <location>
        <begin position="10"/>
        <end position="394"/>
    </location>
</feature>
<accession>A0ABS5EZD0</accession>
<dbReference type="Gene3D" id="1.20.1250.20">
    <property type="entry name" value="MFS general substrate transporter like domains"/>
    <property type="match status" value="2"/>
</dbReference>
<evidence type="ECO:0000256" key="1">
    <source>
        <dbReference type="ARBA" id="ARBA00022692"/>
    </source>
</evidence>
<feature type="transmembrane region" description="Helical" evidence="4">
    <location>
        <begin position="102"/>
        <end position="121"/>
    </location>
</feature>
<dbReference type="InterPro" id="IPR036259">
    <property type="entry name" value="MFS_trans_sf"/>
</dbReference>
<name>A0ABS5EZD0_9PROT</name>
<sequence>MAHASGLTAALVATTATQGLATFAVFILPVLAPFALRDLGVEPHWIGHQVAAIYIAAALVSSIAGGLIGRWGPARGSQVAVAAGAAGCVLIALGGLPGAVLGSVLIGAGYGLTNPAASMVLSRMTPAGRRNLVYGIKQMGVPFGAALAGLVLPGLAIAIGWRGAALAVATVLLAMTLALGLFRRHWDAARNPAAPLRGAGGGLSLLRARPGLASVAIIGALYSAAQLALGAYAVTMLVEEFGWSPVVAGVLAAALQITGAFGRILWAWMADRMRSGLKVLAGLGLMTAAMLLPLPLTTGWPMAALAPMLCLLGLCAAGWNGVMLAEASRLAPPGGSGHATGAVLSVTFAGVVTGPTLFAAIFAAVGSYALAFAVLAALPLAGAAVAWRAHRRTEITPP</sequence>
<keyword evidence="1 4" id="KW-0812">Transmembrane</keyword>
<dbReference type="Proteomes" id="UP001196870">
    <property type="component" value="Unassembled WGS sequence"/>
</dbReference>
<feature type="transmembrane region" description="Helical" evidence="4">
    <location>
        <begin position="302"/>
        <end position="322"/>
    </location>
</feature>
<keyword evidence="7" id="KW-1185">Reference proteome</keyword>
<dbReference type="PANTHER" id="PTHR23527">
    <property type="entry name" value="BLL3282 PROTEIN"/>
    <property type="match status" value="1"/>
</dbReference>
<dbReference type="InterPro" id="IPR020846">
    <property type="entry name" value="MFS_dom"/>
</dbReference>
<evidence type="ECO:0000256" key="3">
    <source>
        <dbReference type="ARBA" id="ARBA00023136"/>
    </source>
</evidence>
<evidence type="ECO:0000313" key="6">
    <source>
        <dbReference type="EMBL" id="MBR0665661.1"/>
    </source>
</evidence>
<dbReference type="EMBL" id="JAAGBB010000016">
    <property type="protein sequence ID" value="MBR0665661.1"/>
    <property type="molecule type" value="Genomic_DNA"/>
</dbReference>
<evidence type="ECO:0000256" key="4">
    <source>
        <dbReference type="SAM" id="Phobius"/>
    </source>
</evidence>
<feature type="transmembrane region" description="Helical" evidence="4">
    <location>
        <begin position="141"/>
        <end position="159"/>
    </location>
</feature>
<feature type="transmembrane region" description="Helical" evidence="4">
    <location>
        <begin position="79"/>
        <end position="96"/>
    </location>
</feature>
<feature type="transmembrane region" description="Helical" evidence="4">
    <location>
        <begin position="368"/>
        <end position="387"/>
    </location>
</feature>
<dbReference type="Pfam" id="PF07690">
    <property type="entry name" value="MFS_1"/>
    <property type="match status" value="1"/>
</dbReference>
<evidence type="ECO:0000313" key="7">
    <source>
        <dbReference type="Proteomes" id="UP001196870"/>
    </source>
</evidence>
<feature type="transmembrane region" description="Helical" evidence="4">
    <location>
        <begin position="212"/>
        <end position="234"/>
    </location>
</feature>